<sequence>MTINKSQGQIFDHVGIYLDEPVFSHGQFYVALSRSTIPNHVKIYTKTSEVQGKLLNNEKYFTRNDVYQERRGKQSKRETCPEKELTVFAAGSSESFRADAGAVPRVAGGVVLALAAVPAARTEPTSRAACEAKRGKNYFTLNKYKANTSFRSLEPHTSTS</sequence>
<proteinExistence type="predicted"/>
<evidence type="ECO:0000313" key="1">
    <source>
        <dbReference type="EMBL" id="GBO28810.1"/>
    </source>
</evidence>
<name>A0A4Y2VY20_ARAVE</name>
<dbReference type="SUPFAM" id="SSF52540">
    <property type="entry name" value="P-loop containing nucleoside triphosphate hydrolases"/>
    <property type="match status" value="1"/>
</dbReference>
<organism evidence="1 2">
    <name type="scientific">Araneus ventricosus</name>
    <name type="common">Orbweaver spider</name>
    <name type="synonym">Epeira ventricosa</name>
    <dbReference type="NCBI Taxonomy" id="182803"/>
    <lineage>
        <taxon>Eukaryota</taxon>
        <taxon>Metazoa</taxon>
        <taxon>Ecdysozoa</taxon>
        <taxon>Arthropoda</taxon>
        <taxon>Chelicerata</taxon>
        <taxon>Arachnida</taxon>
        <taxon>Araneae</taxon>
        <taxon>Araneomorphae</taxon>
        <taxon>Entelegynae</taxon>
        <taxon>Araneoidea</taxon>
        <taxon>Araneidae</taxon>
        <taxon>Araneus</taxon>
    </lineage>
</organism>
<gene>
    <name evidence="1" type="ORF">AVEN_241637_1</name>
</gene>
<evidence type="ECO:0008006" key="3">
    <source>
        <dbReference type="Google" id="ProtNLM"/>
    </source>
</evidence>
<accession>A0A4Y2VY20</accession>
<comment type="caution">
    <text evidence="1">The sequence shown here is derived from an EMBL/GenBank/DDBJ whole genome shotgun (WGS) entry which is preliminary data.</text>
</comment>
<keyword evidence="2" id="KW-1185">Reference proteome</keyword>
<dbReference type="Proteomes" id="UP000499080">
    <property type="component" value="Unassembled WGS sequence"/>
</dbReference>
<reference evidence="1 2" key="1">
    <citation type="journal article" date="2019" name="Sci. Rep.">
        <title>Orb-weaving spider Araneus ventricosus genome elucidates the spidroin gene catalogue.</title>
        <authorList>
            <person name="Kono N."/>
            <person name="Nakamura H."/>
            <person name="Ohtoshi R."/>
            <person name="Moran D.A.P."/>
            <person name="Shinohara A."/>
            <person name="Yoshida Y."/>
            <person name="Fujiwara M."/>
            <person name="Mori M."/>
            <person name="Tomita M."/>
            <person name="Arakawa K."/>
        </authorList>
    </citation>
    <scope>NUCLEOTIDE SEQUENCE [LARGE SCALE GENOMIC DNA]</scope>
</reference>
<dbReference type="CDD" id="cd18809">
    <property type="entry name" value="SF1_C_RecD"/>
    <property type="match status" value="1"/>
</dbReference>
<dbReference type="OrthoDB" id="9997116at2759"/>
<protein>
    <recommendedName>
        <fullName evidence="3">(+)RNA virus helicase C-terminal domain-containing protein</fullName>
    </recommendedName>
</protein>
<evidence type="ECO:0000313" key="2">
    <source>
        <dbReference type="Proteomes" id="UP000499080"/>
    </source>
</evidence>
<dbReference type="EMBL" id="BGPR01051905">
    <property type="protein sequence ID" value="GBO28810.1"/>
    <property type="molecule type" value="Genomic_DNA"/>
</dbReference>
<dbReference type="AlphaFoldDB" id="A0A4Y2VY20"/>
<dbReference type="InterPro" id="IPR027417">
    <property type="entry name" value="P-loop_NTPase"/>
</dbReference>